<dbReference type="EMBL" id="AWUE01020576">
    <property type="protein sequence ID" value="OMO67688.1"/>
    <property type="molecule type" value="Genomic_DNA"/>
</dbReference>
<organism evidence="1 2">
    <name type="scientific">Corchorus olitorius</name>
    <dbReference type="NCBI Taxonomy" id="93759"/>
    <lineage>
        <taxon>Eukaryota</taxon>
        <taxon>Viridiplantae</taxon>
        <taxon>Streptophyta</taxon>
        <taxon>Embryophyta</taxon>
        <taxon>Tracheophyta</taxon>
        <taxon>Spermatophyta</taxon>
        <taxon>Magnoliopsida</taxon>
        <taxon>eudicotyledons</taxon>
        <taxon>Gunneridae</taxon>
        <taxon>Pentapetalae</taxon>
        <taxon>rosids</taxon>
        <taxon>malvids</taxon>
        <taxon>Malvales</taxon>
        <taxon>Malvaceae</taxon>
        <taxon>Grewioideae</taxon>
        <taxon>Apeibeae</taxon>
        <taxon>Corchorus</taxon>
    </lineage>
</organism>
<gene>
    <name evidence="1" type="ORF">COLO4_30032</name>
</gene>
<reference evidence="2" key="1">
    <citation type="submission" date="2013-09" db="EMBL/GenBank/DDBJ databases">
        <title>Corchorus olitorius genome sequencing.</title>
        <authorList>
            <person name="Alam M."/>
            <person name="Haque M.S."/>
            <person name="Islam M.S."/>
            <person name="Emdad E.M."/>
            <person name="Islam M.M."/>
            <person name="Ahmed B."/>
            <person name="Halim A."/>
            <person name="Hossen Q.M.M."/>
            <person name="Hossain M.Z."/>
            <person name="Ahmed R."/>
            <person name="Khan M.M."/>
            <person name="Islam R."/>
            <person name="Rashid M.M."/>
            <person name="Khan S.A."/>
            <person name="Rahman M.S."/>
            <person name="Alam M."/>
            <person name="Yahiya A.S."/>
            <person name="Khan M.S."/>
            <person name="Azam M.S."/>
            <person name="Haque T."/>
            <person name="Lashkar M.Z.H."/>
            <person name="Akhand A.I."/>
            <person name="Morshed G."/>
            <person name="Roy S."/>
            <person name="Uddin K.S."/>
            <person name="Rabeya T."/>
            <person name="Hossain A.S."/>
            <person name="Chowdhury A."/>
            <person name="Snigdha A.R."/>
            <person name="Mortoza M.S."/>
            <person name="Matin S.A."/>
            <person name="Hoque S.M.E."/>
            <person name="Islam M.K."/>
            <person name="Roy D.K."/>
            <person name="Haider R."/>
            <person name="Moosa M.M."/>
            <person name="Elias S.M."/>
            <person name="Hasan A.M."/>
            <person name="Jahan S."/>
            <person name="Shafiuddin M."/>
            <person name="Mahmood N."/>
            <person name="Shommy N.S."/>
        </authorList>
    </citation>
    <scope>NUCLEOTIDE SEQUENCE [LARGE SCALE GENOMIC DNA]</scope>
    <source>
        <strain evidence="2">cv. O-4</strain>
    </source>
</reference>
<keyword evidence="2" id="KW-1185">Reference proteome</keyword>
<dbReference type="AlphaFoldDB" id="A0A1R3HBG8"/>
<evidence type="ECO:0000313" key="2">
    <source>
        <dbReference type="Proteomes" id="UP000187203"/>
    </source>
</evidence>
<proteinExistence type="predicted"/>
<accession>A0A1R3HBG8</accession>
<evidence type="ECO:0000313" key="1">
    <source>
        <dbReference type="EMBL" id="OMO67688.1"/>
    </source>
</evidence>
<comment type="caution">
    <text evidence="1">The sequence shown here is derived from an EMBL/GenBank/DDBJ whole genome shotgun (WGS) entry which is preliminary data.</text>
</comment>
<protein>
    <submittedName>
        <fullName evidence="1">Uncharacterized protein</fullName>
    </submittedName>
</protein>
<name>A0A1R3HBG8_9ROSI</name>
<sequence length="31" mass="3299">MARNGISEELNGKFADIPIVGKFGVKSCMGE</sequence>
<dbReference type="Proteomes" id="UP000187203">
    <property type="component" value="Unassembled WGS sequence"/>
</dbReference>